<dbReference type="AlphaFoldDB" id="A0A8J4E148"/>
<reference evidence="1" key="1">
    <citation type="submission" date="2021-01" db="EMBL/GenBank/DDBJ databases">
        <title>Whole genome shotgun sequence of Virgisporangium aurantiacum NBRC 16421.</title>
        <authorList>
            <person name="Komaki H."/>
            <person name="Tamura T."/>
        </authorList>
    </citation>
    <scope>NUCLEOTIDE SEQUENCE</scope>
    <source>
        <strain evidence="1">NBRC 16421</strain>
    </source>
</reference>
<organism evidence="1 2">
    <name type="scientific">Virgisporangium aurantiacum</name>
    <dbReference type="NCBI Taxonomy" id="175570"/>
    <lineage>
        <taxon>Bacteria</taxon>
        <taxon>Bacillati</taxon>
        <taxon>Actinomycetota</taxon>
        <taxon>Actinomycetes</taxon>
        <taxon>Micromonosporales</taxon>
        <taxon>Micromonosporaceae</taxon>
        <taxon>Virgisporangium</taxon>
    </lineage>
</organism>
<comment type="caution">
    <text evidence="1">The sequence shown here is derived from an EMBL/GenBank/DDBJ whole genome shotgun (WGS) entry which is preliminary data.</text>
</comment>
<dbReference type="EMBL" id="BOPG01000037">
    <property type="protein sequence ID" value="GIJ58450.1"/>
    <property type="molecule type" value="Genomic_DNA"/>
</dbReference>
<name>A0A8J4E148_9ACTN</name>
<evidence type="ECO:0008006" key="3">
    <source>
        <dbReference type="Google" id="ProtNLM"/>
    </source>
</evidence>
<dbReference type="RefSeq" id="WP_203999261.1">
    <property type="nucleotide sequence ID" value="NZ_BOPG01000037.1"/>
</dbReference>
<sequence>MSGHHHHVTDASAVASVVLELGADRGALAIYTGGEQCGREIHVSRVDPDGAADATAVRTHAAVRVRAVRPRPVYGALIPDLPAGRYVVWDGEVALSTVDVNGGAVAEFEWPPVPRWPSAEEA</sequence>
<keyword evidence="2" id="KW-1185">Reference proteome</keyword>
<proteinExistence type="predicted"/>
<accession>A0A8J4E148</accession>
<gene>
    <name evidence="1" type="ORF">Vau01_059660</name>
</gene>
<evidence type="ECO:0000313" key="1">
    <source>
        <dbReference type="EMBL" id="GIJ58450.1"/>
    </source>
</evidence>
<evidence type="ECO:0000313" key="2">
    <source>
        <dbReference type="Proteomes" id="UP000612585"/>
    </source>
</evidence>
<dbReference type="Proteomes" id="UP000612585">
    <property type="component" value="Unassembled WGS sequence"/>
</dbReference>
<protein>
    <recommendedName>
        <fullName evidence="3">Phospholipase</fullName>
    </recommendedName>
</protein>